<dbReference type="GO" id="GO:0005829">
    <property type="term" value="C:cytosol"/>
    <property type="evidence" value="ECO:0007669"/>
    <property type="project" value="TreeGrafter"/>
</dbReference>
<dbReference type="GO" id="GO:0006096">
    <property type="term" value="P:glycolytic process"/>
    <property type="evidence" value="ECO:0007669"/>
    <property type="project" value="UniProtKB-UniPathway"/>
</dbReference>
<keyword evidence="2" id="KW-0963">Cytoplasm</keyword>
<evidence type="ECO:0000256" key="2">
    <source>
        <dbReference type="RuleBase" id="RU363013"/>
    </source>
</evidence>
<comment type="pathway">
    <text evidence="2">Carbohydrate degradation; glycolysis; D-glyceraldehyde 3-phosphate from glycerone phosphate: step 1/1.</text>
</comment>
<dbReference type="GO" id="GO:0004807">
    <property type="term" value="F:triose-phosphate isomerase activity"/>
    <property type="evidence" value="ECO:0007669"/>
    <property type="project" value="UniProtKB-EC"/>
</dbReference>
<dbReference type="EC" id="5.3.1.1" evidence="2"/>
<dbReference type="EMBL" id="CP032630">
    <property type="protein sequence ID" value="AYF97344.1"/>
    <property type="molecule type" value="Genomic_DNA"/>
</dbReference>
<dbReference type="InterPro" id="IPR000652">
    <property type="entry name" value="Triosephosphate_isomerase"/>
</dbReference>
<dbReference type="InterPro" id="IPR035990">
    <property type="entry name" value="TIM_sf"/>
</dbReference>
<keyword evidence="2" id="KW-0312">Gluconeogenesis</keyword>
<comment type="catalytic activity">
    <reaction evidence="2">
        <text>D-glyceraldehyde 3-phosphate = dihydroxyacetone phosphate</text>
        <dbReference type="Rhea" id="RHEA:18585"/>
        <dbReference type="ChEBI" id="CHEBI:57642"/>
        <dbReference type="ChEBI" id="CHEBI:59776"/>
        <dbReference type="EC" id="5.3.1.1"/>
    </reaction>
</comment>
<dbReference type="InterPro" id="IPR013785">
    <property type="entry name" value="Aldolase_TIM"/>
</dbReference>
<dbReference type="KEGG" id="lyd:D7I47_03130"/>
<keyword evidence="1 2" id="KW-0413">Isomerase</keyword>
<dbReference type="PANTHER" id="PTHR21139">
    <property type="entry name" value="TRIOSEPHOSPHATE ISOMERASE"/>
    <property type="match status" value="1"/>
</dbReference>
<dbReference type="PANTHER" id="PTHR21139:SF2">
    <property type="entry name" value="TRIOSEPHOSPHATE ISOMERASE"/>
    <property type="match status" value="1"/>
</dbReference>
<evidence type="ECO:0000313" key="3">
    <source>
        <dbReference type="EMBL" id="AYF97344.1"/>
    </source>
</evidence>
<reference evidence="4" key="1">
    <citation type="submission" date="2018-09" db="EMBL/GenBank/DDBJ databases">
        <title>Genome sequencing of strain 2DFWR-13.</title>
        <authorList>
            <person name="Heo J."/>
            <person name="Kim S.-J."/>
            <person name="Kwon S.-W."/>
        </authorList>
    </citation>
    <scope>NUCLEOTIDE SEQUENCE [LARGE SCALE GENOMIC DNA]</scope>
    <source>
        <strain evidence="4">2DFWR-13</strain>
    </source>
</reference>
<evidence type="ECO:0000256" key="1">
    <source>
        <dbReference type="ARBA" id="ARBA00023235"/>
    </source>
</evidence>
<comment type="subcellular location">
    <subcellularLocation>
        <location evidence="2">Cytoplasm</location>
    </subcellularLocation>
</comment>
<keyword evidence="4" id="KW-1185">Reference proteome</keyword>
<keyword evidence="2" id="KW-0324">Glycolysis</keyword>
<dbReference type="Proteomes" id="UP000278886">
    <property type="component" value="Chromosome"/>
</dbReference>
<evidence type="ECO:0000313" key="4">
    <source>
        <dbReference type="Proteomes" id="UP000278886"/>
    </source>
</evidence>
<protein>
    <recommendedName>
        <fullName evidence="2">Triosephosphate isomerase</fullName>
        <ecNumber evidence="2">5.3.1.1</ecNumber>
    </recommendedName>
</protein>
<sequence length="258" mass="26453">MPQVTVGVSLKMYFGHRAAREWAAEVADIAARTPAVADGRIELFIAPTYPQLLPALEAVAGTRTRVAAQDAAAHDRGAYTGEVSPAELAEIGVGMVELGHAERRRLYGETDAVVAAKTAAALRNGLVPVLCVGETERVSPEEALASSAAQVRSAVADAPAGRLVVAYEPVWAIGAPEPAPVSHTRVVTAGLRELVAALPGRDGSVVVYGGSAGPGLLAELGDDVDGLFLGRFAHDPAALAAVLTEATALADAREGVRA</sequence>
<dbReference type="GO" id="GO:0046166">
    <property type="term" value="P:glyceraldehyde-3-phosphate biosynthetic process"/>
    <property type="evidence" value="ECO:0007669"/>
    <property type="project" value="TreeGrafter"/>
</dbReference>
<dbReference type="UniPathway" id="UPA00109">
    <property type="reaction ID" value="UER00189"/>
</dbReference>
<dbReference type="Pfam" id="PF00121">
    <property type="entry name" value="TIM"/>
    <property type="match status" value="1"/>
</dbReference>
<dbReference type="RefSeq" id="WP_120761695.1">
    <property type="nucleotide sequence ID" value="NZ_CP032630.1"/>
</dbReference>
<dbReference type="GO" id="GO:0006094">
    <property type="term" value="P:gluconeogenesis"/>
    <property type="evidence" value="ECO:0007669"/>
    <property type="project" value="UniProtKB-UniPathway"/>
</dbReference>
<proteinExistence type="inferred from homology"/>
<dbReference type="SUPFAM" id="SSF51351">
    <property type="entry name" value="Triosephosphate isomerase (TIM)"/>
    <property type="match status" value="1"/>
</dbReference>
<comment type="subunit">
    <text evidence="2">Homodimer.</text>
</comment>
<comment type="pathway">
    <text evidence="2">Carbohydrate biosynthesis; gluconeogenesis.</text>
</comment>
<dbReference type="CDD" id="cd00311">
    <property type="entry name" value="TIM"/>
    <property type="match status" value="1"/>
</dbReference>
<dbReference type="Gene3D" id="3.20.20.70">
    <property type="entry name" value="Aldolase class I"/>
    <property type="match status" value="1"/>
</dbReference>
<dbReference type="OrthoDB" id="9809429at2"/>
<gene>
    <name evidence="3" type="ORF">D7I47_03130</name>
</gene>
<dbReference type="AlphaFoldDB" id="A0A387B1E7"/>
<dbReference type="PROSITE" id="PS51440">
    <property type="entry name" value="TIM_2"/>
    <property type="match status" value="1"/>
</dbReference>
<accession>A0A387B1E7</accession>
<dbReference type="GO" id="GO:0019563">
    <property type="term" value="P:glycerol catabolic process"/>
    <property type="evidence" value="ECO:0007669"/>
    <property type="project" value="TreeGrafter"/>
</dbReference>
<comment type="similarity">
    <text evidence="2">Belongs to the triosephosphate isomerase family.</text>
</comment>
<dbReference type="UniPathway" id="UPA00138"/>
<organism evidence="3 4">
    <name type="scientific">Protaetiibacter intestinalis</name>
    <dbReference type="NCBI Taxonomy" id="2419774"/>
    <lineage>
        <taxon>Bacteria</taxon>
        <taxon>Bacillati</taxon>
        <taxon>Actinomycetota</taxon>
        <taxon>Actinomycetes</taxon>
        <taxon>Micrococcales</taxon>
        <taxon>Microbacteriaceae</taxon>
        <taxon>Protaetiibacter</taxon>
    </lineage>
</organism>
<name>A0A387B1E7_9MICO</name>